<accession>A0A645EZD3</accession>
<dbReference type="PROSITE" id="PS51009">
    <property type="entry name" value="CYTCII"/>
    <property type="match status" value="1"/>
</dbReference>
<evidence type="ECO:0000256" key="1">
    <source>
        <dbReference type="ARBA" id="ARBA00022448"/>
    </source>
</evidence>
<dbReference type="InterPro" id="IPR012127">
    <property type="entry name" value="Cyt_c_prime"/>
</dbReference>
<keyword evidence="3" id="KW-0479">Metal-binding</keyword>
<evidence type="ECO:0000256" key="4">
    <source>
        <dbReference type="ARBA" id="ARBA00022982"/>
    </source>
</evidence>
<dbReference type="SUPFAM" id="SSF47175">
    <property type="entry name" value="Cytochromes"/>
    <property type="match status" value="1"/>
</dbReference>
<dbReference type="PRINTS" id="PR00608">
    <property type="entry name" value="CYTCHROMECII"/>
</dbReference>
<proteinExistence type="predicted"/>
<dbReference type="Gene3D" id="1.20.120.10">
    <property type="entry name" value="Cytochrome c/b562"/>
    <property type="match status" value="1"/>
</dbReference>
<dbReference type="GO" id="GO:0022900">
    <property type="term" value="P:electron transport chain"/>
    <property type="evidence" value="ECO:0007669"/>
    <property type="project" value="InterPro"/>
</dbReference>
<comment type="caution">
    <text evidence="6">The sequence shown here is derived from an EMBL/GenBank/DDBJ whole genome shotgun (WGS) entry which is preliminary data.</text>
</comment>
<protein>
    <submittedName>
        <fullName evidence="6">Cytochrome c</fullName>
    </submittedName>
</protein>
<keyword evidence="4" id="KW-0249">Electron transport</keyword>
<dbReference type="InterPro" id="IPR002321">
    <property type="entry name" value="Cyt_c_II"/>
</dbReference>
<keyword evidence="1" id="KW-0813">Transport</keyword>
<dbReference type="AlphaFoldDB" id="A0A645EZD3"/>
<organism evidence="6">
    <name type="scientific">bioreactor metagenome</name>
    <dbReference type="NCBI Taxonomy" id="1076179"/>
    <lineage>
        <taxon>unclassified sequences</taxon>
        <taxon>metagenomes</taxon>
        <taxon>ecological metagenomes</taxon>
    </lineage>
</organism>
<dbReference type="GO" id="GO:0009055">
    <property type="term" value="F:electron transfer activity"/>
    <property type="evidence" value="ECO:0007669"/>
    <property type="project" value="InterPro"/>
</dbReference>
<gene>
    <name evidence="6" type="primary">cycA_3</name>
    <name evidence="6" type="ORF">SDC9_154097</name>
</gene>
<dbReference type="GO" id="GO:0020037">
    <property type="term" value="F:heme binding"/>
    <property type="evidence" value="ECO:0007669"/>
    <property type="project" value="InterPro"/>
</dbReference>
<name>A0A645EZD3_9ZZZZ</name>
<evidence type="ECO:0000313" key="6">
    <source>
        <dbReference type="EMBL" id="MPN06840.1"/>
    </source>
</evidence>
<keyword evidence="5" id="KW-0408">Iron</keyword>
<sequence length="126" mass="13518">MIRYRKAGYAFMNWNMAKLKAMLDGSVPFNKDQALAATTSINSTVNSGMGALYTPGSDKDAGNEKTRLKSEFFTQPDKVKEVAGAYRVAGTKLAAAAATGDPAQIKPAFDEMGKACKGCHDAFRKD</sequence>
<keyword evidence="2" id="KW-0349">Heme</keyword>
<dbReference type="GO" id="GO:0005506">
    <property type="term" value="F:iron ion binding"/>
    <property type="evidence" value="ECO:0007669"/>
    <property type="project" value="InterPro"/>
</dbReference>
<reference evidence="6" key="1">
    <citation type="submission" date="2019-08" db="EMBL/GenBank/DDBJ databases">
        <authorList>
            <person name="Kucharzyk K."/>
            <person name="Murdoch R.W."/>
            <person name="Higgins S."/>
            <person name="Loffler F."/>
        </authorList>
    </citation>
    <scope>NUCLEOTIDE SEQUENCE</scope>
</reference>
<evidence type="ECO:0000256" key="3">
    <source>
        <dbReference type="ARBA" id="ARBA00022723"/>
    </source>
</evidence>
<dbReference type="InterPro" id="IPR010980">
    <property type="entry name" value="Cyt_c/b562"/>
</dbReference>
<dbReference type="InterPro" id="IPR015984">
    <property type="entry name" value="Cyt_c_prime_subgr"/>
</dbReference>
<dbReference type="Pfam" id="PF01322">
    <property type="entry name" value="Cytochrom_C_2"/>
    <property type="match status" value="1"/>
</dbReference>
<evidence type="ECO:0000256" key="2">
    <source>
        <dbReference type="ARBA" id="ARBA00022617"/>
    </source>
</evidence>
<evidence type="ECO:0000256" key="5">
    <source>
        <dbReference type="ARBA" id="ARBA00023004"/>
    </source>
</evidence>
<dbReference type="GO" id="GO:0042597">
    <property type="term" value="C:periplasmic space"/>
    <property type="evidence" value="ECO:0007669"/>
    <property type="project" value="InterPro"/>
</dbReference>
<dbReference type="EMBL" id="VSSQ01052787">
    <property type="protein sequence ID" value="MPN06840.1"/>
    <property type="molecule type" value="Genomic_DNA"/>
</dbReference>
<dbReference type="PIRSF" id="PIRSF000027">
    <property type="entry name" value="Cytc_c_prime"/>
    <property type="match status" value="1"/>
</dbReference>